<dbReference type="EMBL" id="FOEG01000004">
    <property type="protein sequence ID" value="SEO91873.1"/>
    <property type="molecule type" value="Genomic_DNA"/>
</dbReference>
<dbReference type="PANTHER" id="PTHR44085">
    <property type="entry name" value="SEPIAPTERIN REDUCTASE"/>
    <property type="match status" value="1"/>
</dbReference>
<evidence type="ECO:0000313" key="5">
    <source>
        <dbReference type="EMBL" id="SEO91873.1"/>
    </source>
</evidence>
<reference evidence="5 6" key="1">
    <citation type="submission" date="2016-10" db="EMBL/GenBank/DDBJ databases">
        <authorList>
            <person name="de Groot N.N."/>
        </authorList>
    </citation>
    <scope>NUCLEOTIDE SEQUENCE [LARGE SCALE GENOMIC DNA]</scope>
    <source>
        <strain evidence="5 6">CGMCC 1.6291</strain>
    </source>
</reference>
<protein>
    <submittedName>
        <fullName evidence="5">NAD(P)-dependent dehydrogenase, short-chain alcohol dehydrogenase family</fullName>
    </submittedName>
</protein>
<evidence type="ECO:0000256" key="4">
    <source>
        <dbReference type="ARBA" id="ARBA00023002"/>
    </source>
</evidence>
<dbReference type="AlphaFoldDB" id="A0A1H8TMV7"/>
<dbReference type="RefSeq" id="WP_091643750.1">
    <property type="nucleotide sequence ID" value="NZ_FOEG01000004.1"/>
</dbReference>
<dbReference type="Pfam" id="PF00106">
    <property type="entry name" value="adh_short"/>
    <property type="match status" value="1"/>
</dbReference>
<dbReference type="InterPro" id="IPR002347">
    <property type="entry name" value="SDR_fam"/>
</dbReference>
<keyword evidence="6" id="KW-1185">Reference proteome</keyword>
<dbReference type="OrthoDB" id="9794387at2"/>
<evidence type="ECO:0000256" key="1">
    <source>
        <dbReference type="ARBA" id="ARBA00004496"/>
    </source>
</evidence>
<keyword evidence="4" id="KW-0560">Oxidoreductase</keyword>
<dbReference type="PANTHER" id="PTHR44085:SF2">
    <property type="entry name" value="SEPIAPTERIN REDUCTASE"/>
    <property type="match status" value="1"/>
</dbReference>
<dbReference type="GO" id="GO:0006729">
    <property type="term" value="P:tetrahydrobiopterin biosynthetic process"/>
    <property type="evidence" value="ECO:0007669"/>
    <property type="project" value="TreeGrafter"/>
</dbReference>
<dbReference type="SUPFAM" id="SSF51735">
    <property type="entry name" value="NAD(P)-binding Rossmann-fold domains"/>
    <property type="match status" value="1"/>
</dbReference>
<dbReference type="InterPro" id="IPR036291">
    <property type="entry name" value="NAD(P)-bd_dom_sf"/>
</dbReference>
<dbReference type="PROSITE" id="PS00061">
    <property type="entry name" value="ADH_SHORT"/>
    <property type="match status" value="1"/>
</dbReference>
<dbReference type="Proteomes" id="UP000199657">
    <property type="component" value="Unassembled WGS sequence"/>
</dbReference>
<evidence type="ECO:0000256" key="3">
    <source>
        <dbReference type="ARBA" id="ARBA00022857"/>
    </source>
</evidence>
<sequence length="249" mass="26990">MAQRAVVTGGGSGLGQAICRELTQRGMEVIVVGRRPEALHETRAMAPKQITTVSADLATESGREELVSAVGEDSLAALVHNAGVLTPIGPLAGVRLEDWRQAQAVNVEAPLFLTQALLNNLQDGGRVLHMSSGAAHHGYAGWGSYCTSKAALHMLYQVLRDELRDRGIAVGSMRPGVVDTPMQSLIREQPPERFPMVQRFMDLHATGQLESPSDVARFTAWLLVEVDADAFSAEEWSFTDPAHRERWGG</sequence>
<name>A0A1H8TMV7_9GAMM</name>
<dbReference type="InterPro" id="IPR020904">
    <property type="entry name" value="Sc_DH/Rdtase_CS"/>
</dbReference>
<keyword evidence="2" id="KW-0963">Cytoplasm</keyword>
<dbReference type="InterPro" id="IPR051721">
    <property type="entry name" value="Biopterin_syn/organic_redct"/>
</dbReference>
<comment type="subcellular location">
    <subcellularLocation>
        <location evidence="1">Cytoplasm</location>
    </subcellularLocation>
</comment>
<keyword evidence="3" id="KW-0521">NADP</keyword>
<gene>
    <name evidence="5" type="ORF">SAMN04488052_104305</name>
</gene>
<dbReference type="STRING" id="406100.SAMN04488052_104305"/>
<dbReference type="PRINTS" id="PR00081">
    <property type="entry name" value="GDHRDH"/>
</dbReference>
<accession>A0A1H8TMV7</accession>
<dbReference type="Gene3D" id="3.40.50.720">
    <property type="entry name" value="NAD(P)-binding Rossmann-like Domain"/>
    <property type="match status" value="1"/>
</dbReference>
<dbReference type="GO" id="GO:0005737">
    <property type="term" value="C:cytoplasm"/>
    <property type="evidence" value="ECO:0007669"/>
    <property type="project" value="UniProtKB-SubCell"/>
</dbReference>
<evidence type="ECO:0000256" key="2">
    <source>
        <dbReference type="ARBA" id="ARBA00022490"/>
    </source>
</evidence>
<evidence type="ECO:0000313" key="6">
    <source>
        <dbReference type="Proteomes" id="UP000199657"/>
    </source>
</evidence>
<proteinExistence type="predicted"/>
<organism evidence="5 6">
    <name type="scientific">Aquisalimonas asiatica</name>
    <dbReference type="NCBI Taxonomy" id="406100"/>
    <lineage>
        <taxon>Bacteria</taxon>
        <taxon>Pseudomonadati</taxon>
        <taxon>Pseudomonadota</taxon>
        <taxon>Gammaproteobacteria</taxon>
        <taxon>Chromatiales</taxon>
        <taxon>Ectothiorhodospiraceae</taxon>
        <taxon>Aquisalimonas</taxon>
    </lineage>
</organism>
<dbReference type="GO" id="GO:0004757">
    <property type="term" value="F:sepiapterin reductase (NADP+) activity"/>
    <property type="evidence" value="ECO:0007669"/>
    <property type="project" value="TreeGrafter"/>
</dbReference>